<evidence type="ECO:0000313" key="8">
    <source>
        <dbReference type="EMBL" id="GAA5113542.1"/>
    </source>
</evidence>
<protein>
    <submittedName>
        <fullName evidence="8">Sugar transporter</fullName>
    </submittedName>
</protein>
<comment type="subcellular location">
    <subcellularLocation>
        <location evidence="1">Cell membrane</location>
        <topology evidence="1">Multi-pass membrane protein</topology>
    </subcellularLocation>
</comment>
<dbReference type="InterPro" id="IPR050189">
    <property type="entry name" value="MFS_Efflux_Transporters"/>
</dbReference>
<dbReference type="Gene3D" id="1.20.1250.20">
    <property type="entry name" value="MFS general substrate transporter like domains"/>
    <property type="match status" value="1"/>
</dbReference>
<dbReference type="InterPro" id="IPR036259">
    <property type="entry name" value="MFS_trans_sf"/>
</dbReference>
<comment type="caution">
    <text evidence="8">The sequence shown here is derived from an EMBL/GenBank/DDBJ whole genome shotgun (WGS) entry which is preliminary data.</text>
</comment>
<dbReference type="InterPro" id="IPR011701">
    <property type="entry name" value="MFS"/>
</dbReference>
<feature type="domain" description="Major facilitator superfamily (MFS) profile" evidence="7">
    <location>
        <begin position="15"/>
        <end position="391"/>
    </location>
</feature>
<evidence type="ECO:0000256" key="6">
    <source>
        <dbReference type="SAM" id="Phobius"/>
    </source>
</evidence>
<keyword evidence="2" id="KW-1003">Cell membrane</keyword>
<keyword evidence="8" id="KW-0762">Sugar transport</keyword>
<dbReference type="EMBL" id="BAABHY010000006">
    <property type="protein sequence ID" value="GAA5113542.1"/>
    <property type="molecule type" value="Genomic_DNA"/>
</dbReference>
<evidence type="ECO:0000256" key="2">
    <source>
        <dbReference type="ARBA" id="ARBA00022475"/>
    </source>
</evidence>
<keyword evidence="3 6" id="KW-0812">Transmembrane</keyword>
<dbReference type="SUPFAM" id="SSF103473">
    <property type="entry name" value="MFS general substrate transporter"/>
    <property type="match status" value="1"/>
</dbReference>
<keyword evidence="8" id="KW-0813">Transport</keyword>
<dbReference type="PANTHER" id="PTHR43124:SF4">
    <property type="entry name" value="SUGAR EFFLUX TRANSPORTER"/>
    <property type="match status" value="1"/>
</dbReference>
<feature type="transmembrane region" description="Helical" evidence="6">
    <location>
        <begin position="12"/>
        <end position="37"/>
    </location>
</feature>
<feature type="transmembrane region" description="Helical" evidence="6">
    <location>
        <begin position="210"/>
        <end position="233"/>
    </location>
</feature>
<feature type="transmembrane region" description="Helical" evidence="6">
    <location>
        <begin position="57"/>
        <end position="74"/>
    </location>
</feature>
<feature type="transmembrane region" description="Helical" evidence="6">
    <location>
        <begin position="274"/>
        <end position="294"/>
    </location>
</feature>
<dbReference type="NCBIfam" id="NF002921">
    <property type="entry name" value="PRK03545.1"/>
    <property type="match status" value="1"/>
</dbReference>
<dbReference type="Pfam" id="PF07690">
    <property type="entry name" value="MFS_1"/>
    <property type="match status" value="1"/>
</dbReference>
<evidence type="ECO:0000256" key="1">
    <source>
        <dbReference type="ARBA" id="ARBA00004651"/>
    </source>
</evidence>
<evidence type="ECO:0000256" key="4">
    <source>
        <dbReference type="ARBA" id="ARBA00022989"/>
    </source>
</evidence>
<evidence type="ECO:0000256" key="5">
    <source>
        <dbReference type="ARBA" id="ARBA00023136"/>
    </source>
</evidence>
<evidence type="ECO:0000256" key="3">
    <source>
        <dbReference type="ARBA" id="ARBA00022692"/>
    </source>
</evidence>
<dbReference type="InterPro" id="IPR020846">
    <property type="entry name" value="MFS_dom"/>
</dbReference>
<keyword evidence="9" id="KW-1185">Reference proteome</keyword>
<dbReference type="Proteomes" id="UP001500171">
    <property type="component" value="Unassembled WGS sequence"/>
</dbReference>
<feature type="transmembrane region" description="Helical" evidence="6">
    <location>
        <begin position="300"/>
        <end position="319"/>
    </location>
</feature>
<organism evidence="8 9">
    <name type="scientific">Orbus sasakiae</name>
    <dbReference type="NCBI Taxonomy" id="1078475"/>
    <lineage>
        <taxon>Bacteria</taxon>
        <taxon>Pseudomonadati</taxon>
        <taxon>Pseudomonadota</taxon>
        <taxon>Gammaproteobacteria</taxon>
        <taxon>Orbales</taxon>
        <taxon>Orbaceae</taxon>
        <taxon>Orbus</taxon>
    </lineage>
</organism>
<feature type="transmembrane region" description="Helical" evidence="6">
    <location>
        <begin position="106"/>
        <end position="128"/>
    </location>
</feature>
<feature type="transmembrane region" description="Helical" evidence="6">
    <location>
        <begin position="368"/>
        <end position="388"/>
    </location>
</feature>
<proteinExistence type="predicted"/>
<feature type="transmembrane region" description="Helical" evidence="6">
    <location>
        <begin position="331"/>
        <end position="353"/>
    </location>
</feature>
<dbReference type="CDD" id="cd17324">
    <property type="entry name" value="MFS_NepI_like"/>
    <property type="match status" value="1"/>
</dbReference>
<dbReference type="PROSITE" id="PS50850">
    <property type="entry name" value="MFS"/>
    <property type="match status" value="1"/>
</dbReference>
<feature type="transmembrane region" description="Helical" evidence="6">
    <location>
        <begin position="81"/>
        <end position="100"/>
    </location>
</feature>
<feature type="transmembrane region" description="Helical" evidence="6">
    <location>
        <begin position="140"/>
        <end position="161"/>
    </location>
</feature>
<feature type="transmembrane region" description="Helical" evidence="6">
    <location>
        <begin position="167"/>
        <end position="189"/>
    </location>
</feature>
<evidence type="ECO:0000313" key="9">
    <source>
        <dbReference type="Proteomes" id="UP001500171"/>
    </source>
</evidence>
<reference evidence="9" key="1">
    <citation type="journal article" date="2019" name="Int. J. Syst. Evol. Microbiol.">
        <title>The Global Catalogue of Microorganisms (GCM) 10K type strain sequencing project: providing services to taxonomists for standard genome sequencing and annotation.</title>
        <authorList>
            <consortium name="The Broad Institute Genomics Platform"/>
            <consortium name="The Broad Institute Genome Sequencing Center for Infectious Disease"/>
            <person name="Wu L."/>
            <person name="Ma J."/>
        </authorList>
    </citation>
    <scope>NUCLEOTIDE SEQUENCE [LARGE SCALE GENOMIC DNA]</scope>
    <source>
        <strain evidence="9">JCM 18050</strain>
    </source>
</reference>
<gene>
    <name evidence="8" type="ORF">GCM10023211_21830</name>
</gene>
<dbReference type="RefSeq" id="WP_345492148.1">
    <property type="nucleotide sequence ID" value="NZ_BAABHY010000006.1"/>
</dbReference>
<name>A0ABP9NB05_9GAMM</name>
<dbReference type="PANTHER" id="PTHR43124">
    <property type="entry name" value="PURINE EFFLUX PUMP PBUE"/>
    <property type="match status" value="1"/>
</dbReference>
<feature type="transmembrane region" description="Helical" evidence="6">
    <location>
        <begin position="248"/>
        <end position="267"/>
    </location>
</feature>
<keyword evidence="4 6" id="KW-1133">Transmembrane helix</keyword>
<accession>A0ABP9NB05</accession>
<sequence>MFNIKISSRNHAWIGVISLGFAAFIFNTTEFVPIALLPDISNSFNMNEQDSGIMVTVYAWVVAALCLPLILLLSNTERKRLLIIVFALFIIGHVMCYFATLFNLLLIGRIIVAGSHAVFWSITSALAIRIAPPGKKSQALAIITTGTSLAAILGIPIGRIIGELFGWRSTFLIIGILALLILFILIKVLPKLPSINTGSAKNLPVIMKRAALVGIFISAAMAVAGSFTAYTFIAKFSTDLVGMTKNEFTILLLFFGFSGIFGSIIFGKINSKHPLGILPISIALMTLVLLALYSARISSILFFVLCFFWGIAYTCMMLSQQIKVLELASDATDIAMAIYSGIVNVGIGAGALIGQQVINSYDDKVNWVGYYGGAIAFVSLCITVLITLKYKQLFIELAKANTGSEIIAH</sequence>
<evidence type="ECO:0000259" key="7">
    <source>
        <dbReference type="PROSITE" id="PS50850"/>
    </source>
</evidence>
<keyword evidence="5 6" id="KW-0472">Membrane</keyword>